<organism evidence="2 3">
    <name type="scientific">Corynespora cassiicola Philippines</name>
    <dbReference type="NCBI Taxonomy" id="1448308"/>
    <lineage>
        <taxon>Eukaryota</taxon>
        <taxon>Fungi</taxon>
        <taxon>Dikarya</taxon>
        <taxon>Ascomycota</taxon>
        <taxon>Pezizomycotina</taxon>
        <taxon>Dothideomycetes</taxon>
        <taxon>Pleosporomycetidae</taxon>
        <taxon>Pleosporales</taxon>
        <taxon>Corynesporascaceae</taxon>
        <taxon>Corynespora</taxon>
    </lineage>
</organism>
<sequence length="784" mass="88287">MSFHISLDDARKLHQIASRVYKNCRDCTGNYKAFTGEARNLTNLLEDISDKYDCVPHSKRQQLANAYDLCLEVLEELDKTLLHYNGLDTMSKRSWDRLECDPEKLNALREQLTSSATVLDEFYTALIKDGQVLILQALDQLEKDYRSGCREESIPSIEQIAYEAAIDEAGINQEPWLKFVEDLKDVGISQRDAFNYRELIVDWVVRAMEDGRLTDKRPASQDLDTTHQDVPEYLPVITAATQERMHSSESPSSSSAIPAAFLPRQVHHQDTHNVPPQDEVDGHLVCGRDNEPPAYTNTGSRDVAEKIPETFMNTSSMSGLSRQERTDPPSDGQGPFTMFGSTLGYEKEQSKTTAIASSSNEPAEPPAYDDLITAKHENLLFTAQRIAHAWEEREFVTAEGYLENQLAAVENGASIVVNGRFTRPDQRVLRHAIGVCASYSGSFHKAKRMFESVIRSTHLNRSNLDDGDIAAARWLGDVCLQLNEPTNTAFAWALALHGLMVRYGPDSTLTVEVYQELKMLDHWFDCWKKLTSSFAKGIDTTDIFMDSYAMEKPSLVKSVHSWMNPSSTKLLSSIIASDWTMRQQSSVKFARGRADWRVMEIYLAQPLVASSQWPLPYDPTFLLEPAIILQRHIYRPLSPSMPIGHYPYDFVPSAGLGGVKNLDFATKRSAVWLVETLKDGLSRLGVEYMNHGTDFLCRITQQCGGFVYHEGYWVKIKKAPLRNMYGVKVSEGYWQTRGLPTLVGQLQSLEMPGATGDFGQRVRDMLETAHDETRGSLSEKSSKS</sequence>
<feature type="compositionally biased region" description="Basic and acidic residues" evidence="1">
    <location>
        <begin position="280"/>
        <end position="291"/>
    </location>
</feature>
<evidence type="ECO:0000313" key="2">
    <source>
        <dbReference type="EMBL" id="PSN62130.1"/>
    </source>
</evidence>
<evidence type="ECO:0000313" key="3">
    <source>
        <dbReference type="Proteomes" id="UP000240883"/>
    </source>
</evidence>
<keyword evidence="3" id="KW-1185">Reference proteome</keyword>
<dbReference type="OrthoDB" id="7464126at2759"/>
<evidence type="ECO:0000256" key="1">
    <source>
        <dbReference type="SAM" id="MobiDB-lite"/>
    </source>
</evidence>
<proteinExistence type="predicted"/>
<accession>A0A2T2N9T9</accession>
<feature type="region of interest" description="Disordered" evidence="1">
    <location>
        <begin position="314"/>
        <end position="334"/>
    </location>
</feature>
<reference evidence="2 3" key="1">
    <citation type="journal article" date="2018" name="Front. Microbiol.">
        <title>Genome-Wide Analysis of Corynespora cassiicola Leaf Fall Disease Putative Effectors.</title>
        <authorList>
            <person name="Lopez D."/>
            <person name="Ribeiro S."/>
            <person name="Label P."/>
            <person name="Fumanal B."/>
            <person name="Venisse J.S."/>
            <person name="Kohler A."/>
            <person name="de Oliveira R.R."/>
            <person name="Labutti K."/>
            <person name="Lipzen A."/>
            <person name="Lail K."/>
            <person name="Bauer D."/>
            <person name="Ohm R.A."/>
            <person name="Barry K.W."/>
            <person name="Spatafora J."/>
            <person name="Grigoriev I.V."/>
            <person name="Martin F.M."/>
            <person name="Pujade-Renaud V."/>
        </authorList>
    </citation>
    <scope>NUCLEOTIDE SEQUENCE [LARGE SCALE GENOMIC DNA]</scope>
    <source>
        <strain evidence="2 3">Philippines</strain>
    </source>
</reference>
<dbReference type="STRING" id="1448308.A0A2T2N9T9"/>
<feature type="region of interest" description="Disordered" evidence="1">
    <location>
        <begin position="267"/>
        <end position="300"/>
    </location>
</feature>
<gene>
    <name evidence="2" type="ORF">BS50DRAFT_137919</name>
</gene>
<dbReference type="AlphaFoldDB" id="A0A2T2N9T9"/>
<dbReference type="EMBL" id="KZ678142">
    <property type="protein sequence ID" value="PSN62130.1"/>
    <property type="molecule type" value="Genomic_DNA"/>
</dbReference>
<protein>
    <submittedName>
        <fullName evidence="2">Uncharacterized protein</fullName>
    </submittedName>
</protein>
<dbReference type="Proteomes" id="UP000240883">
    <property type="component" value="Unassembled WGS sequence"/>
</dbReference>
<name>A0A2T2N9T9_CORCC</name>